<keyword evidence="2" id="KW-1185">Reference proteome</keyword>
<sequence>MVCTPDSQGPDRGSCSINLSILKAPIDNGARATGASTRYQSQFESIVETEVGVLPILGQMASFFASYCTQEDKDLHDCNYTWDTRGFRLPAYGFLSYCLRVVPGLWHGLFSSFNSVVNSIASCMVLALCLYTAKYHIGQATDILFNLVYLFWGHIRGTISMLVAEILIVGQPHLGCPLDLKIPTSQSQSLDSTTLGQYLFSQSFSLVFAMAWHELFESSRSLHGIPPWKSHIGFL</sequence>
<evidence type="ECO:0000313" key="2">
    <source>
        <dbReference type="Proteomes" id="UP001151760"/>
    </source>
</evidence>
<name>A0ABQ5FPM6_9ASTR</name>
<accession>A0ABQ5FPM6</accession>
<dbReference type="Proteomes" id="UP001151760">
    <property type="component" value="Unassembled WGS sequence"/>
</dbReference>
<dbReference type="EMBL" id="BQNB010017606">
    <property type="protein sequence ID" value="GJT65129.1"/>
    <property type="molecule type" value="Genomic_DNA"/>
</dbReference>
<proteinExistence type="predicted"/>
<protein>
    <submittedName>
        <fullName evidence="1">Uncharacterized protein</fullName>
    </submittedName>
</protein>
<reference evidence="1" key="1">
    <citation type="journal article" date="2022" name="Int. J. Mol. Sci.">
        <title>Draft Genome of Tanacetum Coccineum: Genomic Comparison of Closely Related Tanacetum-Family Plants.</title>
        <authorList>
            <person name="Yamashiro T."/>
            <person name="Shiraishi A."/>
            <person name="Nakayama K."/>
            <person name="Satake H."/>
        </authorList>
    </citation>
    <scope>NUCLEOTIDE SEQUENCE</scope>
</reference>
<evidence type="ECO:0000313" key="1">
    <source>
        <dbReference type="EMBL" id="GJT65129.1"/>
    </source>
</evidence>
<organism evidence="1 2">
    <name type="scientific">Tanacetum coccineum</name>
    <dbReference type="NCBI Taxonomy" id="301880"/>
    <lineage>
        <taxon>Eukaryota</taxon>
        <taxon>Viridiplantae</taxon>
        <taxon>Streptophyta</taxon>
        <taxon>Embryophyta</taxon>
        <taxon>Tracheophyta</taxon>
        <taxon>Spermatophyta</taxon>
        <taxon>Magnoliopsida</taxon>
        <taxon>eudicotyledons</taxon>
        <taxon>Gunneridae</taxon>
        <taxon>Pentapetalae</taxon>
        <taxon>asterids</taxon>
        <taxon>campanulids</taxon>
        <taxon>Asterales</taxon>
        <taxon>Asteraceae</taxon>
        <taxon>Asteroideae</taxon>
        <taxon>Anthemideae</taxon>
        <taxon>Anthemidinae</taxon>
        <taxon>Tanacetum</taxon>
    </lineage>
</organism>
<reference evidence="1" key="2">
    <citation type="submission" date="2022-01" db="EMBL/GenBank/DDBJ databases">
        <authorList>
            <person name="Yamashiro T."/>
            <person name="Shiraishi A."/>
            <person name="Satake H."/>
            <person name="Nakayama K."/>
        </authorList>
    </citation>
    <scope>NUCLEOTIDE SEQUENCE</scope>
</reference>
<comment type="caution">
    <text evidence="1">The sequence shown here is derived from an EMBL/GenBank/DDBJ whole genome shotgun (WGS) entry which is preliminary data.</text>
</comment>
<gene>
    <name evidence="1" type="ORF">Tco_1016609</name>
</gene>